<keyword evidence="2" id="KW-0456">Lyase</keyword>
<dbReference type="Gene3D" id="1.10.1040.50">
    <property type="match status" value="1"/>
</dbReference>
<accession>H0E4W1</accession>
<sequence>MNLLAEGVPPASIEQASGQAGYPAPILQLMDELTLTLFRKVRDETRAAVEAEGGTFDDEPAFAVLDRMVQEHGRPGRAAGAGFYEYEDGRRTRLWPGLIDAFGGVADPAANPAAAIPLEDLKERMLFREAIEAIRCLDEGVLETVADANVGSLLGIGFPAWTGGVLQFVNGYADPRDRQRRTTGPAGFVARARELADRYGERFAPPESLVARAAEGREYRDAPLAASPSARA</sequence>
<proteinExistence type="predicted"/>
<reference evidence="2 3" key="1">
    <citation type="journal article" date="2013" name="Biodegradation">
        <title>Quantitative proteomic analysis of ibuprofen-degrading Patulibacter sp. strain I11.</title>
        <authorList>
            <person name="Almeida B."/>
            <person name="Kjeldal H."/>
            <person name="Lolas I."/>
            <person name="Knudsen A.D."/>
            <person name="Carvalho G."/>
            <person name="Nielsen K.L."/>
            <person name="Barreto Crespo M.T."/>
            <person name="Stensballe A."/>
            <person name="Nielsen J.L."/>
        </authorList>
    </citation>
    <scope>NUCLEOTIDE SEQUENCE [LARGE SCALE GENOMIC DNA]</scope>
    <source>
        <strain evidence="2 3">I11</strain>
    </source>
</reference>
<dbReference type="PANTHER" id="PTHR43612:SF3">
    <property type="entry name" value="TRIFUNCTIONAL ENZYME SUBUNIT ALPHA, MITOCHONDRIAL"/>
    <property type="match status" value="1"/>
</dbReference>
<dbReference type="GO" id="GO:0016509">
    <property type="term" value="F:long-chain (3S)-3-hydroxyacyl-CoA dehydrogenase (NAD+) activity"/>
    <property type="evidence" value="ECO:0007669"/>
    <property type="project" value="TreeGrafter"/>
</dbReference>
<protein>
    <submittedName>
        <fullName evidence="2">Enoyl-CoA hydratase [isoleucine degradation]</fullName>
        <ecNumber evidence="2">4.2.1.17</ecNumber>
    </submittedName>
</protein>
<dbReference type="FunFam" id="1.10.1040.50:FF:000005">
    <property type="entry name" value="Probable 3-hydroxyacyl-CoA dehydrogenase"/>
    <property type="match status" value="1"/>
</dbReference>
<name>H0E4W1_9ACTN</name>
<evidence type="ECO:0000259" key="1">
    <source>
        <dbReference type="Pfam" id="PF00725"/>
    </source>
</evidence>
<feature type="domain" description="3-hydroxyacyl-CoA dehydrogenase C-terminal" evidence="1">
    <location>
        <begin position="2"/>
        <end position="86"/>
    </location>
</feature>
<dbReference type="EMBL" id="AGUD01000124">
    <property type="protein sequence ID" value="EHN11278.1"/>
    <property type="molecule type" value="Genomic_DNA"/>
</dbReference>
<dbReference type="GO" id="GO:0004300">
    <property type="term" value="F:enoyl-CoA hydratase activity"/>
    <property type="evidence" value="ECO:0007669"/>
    <property type="project" value="UniProtKB-EC"/>
</dbReference>
<comment type="caution">
    <text evidence="2">The sequence shown here is derived from an EMBL/GenBank/DDBJ whole genome shotgun (WGS) entry which is preliminary data.</text>
</comment>
<dbReference type="InterPro" id="IPR008927">
    <property type="entry name" value="6-PGluconate_DH-like_C_sf"/>
</dbReference>
<dbReference type="InterPro" id="IPR006108">
    <property type="entry name" value="3HC_DH_C"/>
</dbReference>
<keyword evidence="3" id="KW-1185">Reference proteome</keyword>
<dbReference type="InterPro" id="IPR050136">
    <property type="entry name" value="FA_oxidation_alpha_subunit"/>
</dbReference>
<gene>
    <name evidence="2" type="ORF">PAI11_18420</name>
</gene>
<dbReference type="AlphaFoldDB" id="H0E4W1"/>
<dbReference type="GO" id="GO:0006635">
    <property type="term" value="P:fatty acid beta-oxidation"/>
    <property type="evidence" value="ECO:0007669"/>
    <property type="project" value="TreeGrafter"/>
</dbReference>
<dbReference type="Proteomes" id="UP000005143">
    <property type="component" value="Unassembled WGS sequence"/>
</dbReference>
<dbReference type="PATRIC" id="fig|1097667.3.peg.1825"/>
<organism evidence="2 3">
    <name type="scientific">Patulibacter medicamentivorans</name>
    <dbReference type="NCBI Taxonomy" id="1097667"/>
    <lineage>
        <taxon>Bacteria</taxon>
        <taxon>Bacillati</taxon>
        <taxon>Actinomycetota</taxon>
        <taxon>Thermoleophilia</taxon>
        <taxon>Solirubrobacterales</taxon>
        <taxon>Patulibacteraceae</taxon>
        <taxon>Patulibacter</taxon>
    </lineage>
</organism>
<dbReference type="PANTHER" id="PTHR43612">
    <property type="entry name" value="TRIFUNCTIONAL ENZYME SUBUNIT ALPHA"/>
    <property type="match status" value="1"/>
</dbReference>
<dbReference type="EC" id="4.2.1.17" evidence="2"/>
<evidence type="ECO:0000313" key="2">
    <source>
        <dbReference type="EMBL" id="EHN11278.1"/>
    </source>
</evidence>
<dbReference type="SUPFAM" id="SSF48179">
    <property type="entry name" value="6-phosphogluconate dehydrogenase C-terminal domain-like"/>
    <property type="match status" value="2"/>
</dbReference>
<dbReference type="Pfam" id="PF00725">
    <property type="entry name" value="3HCDH"/>
    <property type="match status" value="1"/>
</dbReference>
<evidence type="ECO:0000313" key="3">
    <source>
        <dbReference type="Proteomes" id="UP000005143"/>
    </source>
</evidence>